<keyword evidence="7" id="KW-0378">Hydrolase</keyword>
<keyword evidence="3" id="KW-0256">Endoplasmic reticulum</keyword>
<dbReference type="Pfam" id="PF02225">
    <property type="entry name" value="PA"/>
    <property type="match status" value="1"/>
</dbReference>
<gene>
    <name evidence="10" type="ORF">CYCCA115_LOCUS1857</name>
</gene>
<feature type="active site" description="Proton donor" evidence="5">
    <location>
        <position position="110"/>
    </location>
</feature>
<proteinExistence type="inferred from homology"/>
<keyword evidence="11" id="KW-1185">Reference proteome</keyword>
<dbReference type="InterPro" id="IPR044674">
    <property type="entry name" value="EDEM1/2/3"/>
</dbReference>
<evidence type="ECO:0000256" key="5">
    <source>
        <dbReference type="PIRSR" id="PIRSR601382-1"/>
    </source>
</evidence>
<dbReference type="PANTHER" id="PTHR45679:SF6">
    <property type="entry name" value="ER DEGRADATION-ENHANCING ALPHA-MANNOSIDASE-LIKE PROTEIN 2"/>
    <property type="match status" value="1"/>
</dbReference>
<evidence type="ECO:0000256" key="4">
    <source>
        <dbReference type="ARBA" id="ARBA00023180"/>
    </source>
</evidence>
<dbReference type="InterPro" id="IPR012341">
    <property type="entry name" value="6hp_glycosidase-like_sf"/>
</dbReference>
<comment type="similarity">
    <text evidence="2 7">Belongs to the glycosyl hydrolase 47 family.</text>
</comment>
<dbReference type="AlphaFoldDB" id="A0AAD2FC24"/>
<dbReference type="GO" id="GO:0004571">
    <property type="term" value="F:mannosyl-oligosaccharide 1,2-alpha-mannosidase activity"/>
    <property type="evidence" value="ECO:0007669"/>
    <property type="project" value="InterPro"/>
</dbReference>
<evidence type="ECO:0000256" key="8">
    <source>
        <dbReference type="SAM" id="MobiDB-lite"/>
    </source>
</evidence>
<evidence type="ECO:0000259" key="9">
    <source>
        <dbReference type="Pfam" id="PF02225"/>
    </source>
</evidence>
<dbReference type="Gene3D" id="1.50.10.10">
    <property type="match status" value="1"/>
</dbReference>
<feature type="domain" description="PA" evidence="9">
    <location>
        <begin position="920"/>
        <end position="1024"/>
    </location>
</feature>
<keyword evidence="4" id="KW-0325">Glycoprotein</keyword>
<evidence type="ECO:0000256" key="3">
    <source>
        <dbReference type="ARBA" id="ARBA00022824"/>
    </source>
</evidence>
<organism evidence="10 11">
    <name type="scientific">Cylindrotheca closterium</name>
    <dbReference type="NCBI Taxonomy" id="2856"/>
    <lineage>
        <taxon>Eukaryota</taxon>
        <taxon>Sar</taxon>
        <taxon>Stramenopiles</taxon>
        <taxon>Ochrophyta</taxon>
        <taxon>Bacillariophyta</taxon>
        <taxon>Bacillariophyceae</taxon>
        <taxon>Bacillariophycidae</taxon>
        <taxon>Bacillariales</taxon>
        <taxon>Bacillariaceae</taxon>
        <taxon>Cylindrotheca</taxon>
    </lineage>
</organism>
<feature type="compositionally biased region" description="Basic and acidic residues" evidence="8">
    <location>
        <begin position="929"/>
        <end position="939"/>
    </location>
</feature>
<feature type="binding site" evidence="6">
    <location>
        <position position="539"/>
    </location>
    <ligand>
        <name>Ca(2+)</name>
        <dbReference type="ChEBI" id="CHEBI:29108"/>
    </ligand>
</feature>
<evidence type="ECO:0000256" key="7">
    <source>
        <dbReference type="RuleBase" id="RU361193"/>
    </source>
</evidence>
<comment type="subcellular location">
    <subcellularLocation>
        <location evidence="1">Endoplasmic reticulum</location>
    </subcellularLocation>
</comment>
<dbReference type="GO" id="GO:0044322">
    <property type="term" value="C:endoplasmic reticulum quality control compartment"/>
    <property type="evidence" value="ECO:0007669"/>
    <property type="project" value="GOC"/>
</dbReference>
<evidence type="ECO:0000256" key="2">
    <source>
        <dbReference type="ARBA" id="ARBA00007658"/>
    </source>
</evidence>
<comment type="cofactor">
    <cofactor evidence="6">
        <name>Ca(2+)</name>
        <dbReference type="ChEBI" id="CHEBI:29108"/>
    </cofactor>
</comment>
<accession>A0AAD2FC24</accession>
<protein>
    <recommendedName>
        <fullName evidence="7">alpha-1,2-Mannosidase</fullName>
        <ecNumber evidence="7">3.2.1.-</ecNumber>
    </recommendedName>
</protein>
<dbReference type="GO" id="GO:0005975">
    <property type="term" value="P:carbohydrate metabolic process"/>
    <property type="evidence" value="ECO:0007669"/>
    <property type="project" value="InterPro"/>
</dbReference>
<dbReference type="GO" id="GO:1904380">
    <property type="term" value="P:endoplasmic reticulum mannose trimming"/>
    <property type="evidence" value="ECO:0007669"/>
    <property type="project" value="InterPro"/>
</dbReference>
<dbReference type="Pfam" id="PF01532">
    <property type="entry name" value="Glyco_hydro_47"/>
    <property type="match status" value="1"/>
</dbReference>
<feature type="region of interest" description="Disordered" evidence="8">
    <location>
        <begin position="929"/>
        <end position="950"/>
    </location>
</feature>
<dbReference type="EC" id="3.2.1.-" evidence="7"/>
<dbReference type="GO" id="GO:0016020">
    <property type="term" value="C:membrane"/>
    <property type="evidence" value="ECO:0007669"/>
    <property type="project" value="InterPro"/>
</dbReference>
<feature type="active site" evidence="5">
    <location>
        <position position="310"/>
    </location>
</feature>
<sequence>MPPLPQSRVKSNRILIKDMFEHAYDSYMYNAYPASEIKPMTCKPAVFNLVRIPALTLIDSLDTLVILGNYTEFARSVERLRELNDFMDSKTGESGKGGIFALNQNVSVFETNIRILGGLLSAHQLAEAFLSDKVIRADVWDSTGAILVGNDRTLVCERNYDAQEIDDSHRFVSSIPRCTTQLIRGATCQDQSNMYWEYDGFFLKLAQDIGDRLLPAYATHTGIPYGTVNLLSGIPLDETTIASLAGGGTLSLEMELLSRLTGNMEYGKAAKLAARALWVRSSQFNTFGKHICTQRGQWTESLSGIGSNSDSFYEYLVKHYVLFPEDHGFWHSALSAYGGVHNESRLGDWYADVDLTRGLSTNGVARRIFEALMAFYPGMQVLLGEIVPAARSLNSFFLVREYLGFLPERFDYGNWKVDGGGGSHFLRPELIESAYFLHRATKGLQRPQMSMSASSWQWAADYALQALDKITRSNCGFASLRETAPWSTGAAALGSPASAELIDDMPSFFLSETLKYLYLTFDDDNIIHDDEDRDWIFTTEAHPIHHADVSNNEEKLSRLENRKKELIRRLRSRLAGYPDSQDFRWDGLDREKWAIGTSLEAFAQKLYPFVSEENENAAHRRNNTEAALTEPILSIDHVYRGLDVFGETQNGLNDAHLMLRRNGNGVALAKSCPNFYSSELLYINALNGGGTDYTTSYVSTLRDAVHPGESRFLMMGSIDALAWYGFGVHVIEAFDPTSFCVVEYLENQPPAAGSSDEKQKEVVSQRFDGGDLGNFEILAFDGGAGFSIKHIGSGQSLATTIIQDAASIQSGDKYFMVDHRIPYLKETEVRESDVVHHSDTEAHRSVVMTDNRSNSYVCVVEIIETTHVLGEYPIDQRYVDTPTTGGRESMRTVLARYPCAPALFGVTHPNNLASTSEIRVEAQLVTPKQGDKAGCKDSTDQSCSTDEQDHCGHPTMFNRSSRIQLVQRGSCTFQDKSRNQVGAEAVIVINSKEEELFVMSGNSDQIESELFDSPLTVLVSGADGLDMIEKTETFSEERNSRTTADICIQRSCMVSVTRENTKVTNDGNDFTVMGNQFWPAVVASPDAIQVFVEDGWGVHAAQKSNAGPGPVEWQLYLLRFYNGQENSDVAEIDEIS</sequence>
<dbReference type="InterPro" id="IPR001382">
    <property type="entry name" value="Glyco_hydro_47"/>
</dbReference>
<dbReference type="InterPro" id="IPR003137">
    <property type="entry name" value="PA_domain"/>
</dbReference>
<evidence type="ECO:0000256" key="6">
    <source>
        <dbReference type="PIRSR" id="PIRSR601382-2"/>
    </source>
</evidence>
<dbReference type="PANTHER" id="PTHR45679">
    <property type="entry name" value="ER DEGRADATION-ENHANCING ALPHA-MANNOSIDASE-LIKE PROTEIN 2"/>
    <property type="match status" value="1"/>
</dbReference>
<comment type="caution">
    <text evidence="10">The sequence shown here is derived from an EMBL/GenBank/DDBJ whole genome shotgun (WGS) entry which is preliminary data.</text>
</comment>
<evidence type="ECO:0000313" key="10">
    <source>
        <dbReference type="EMBL" id="CAJ1930189.1"/>
    </source>
</evidence>
<reference evidence="10" key="1">
    <citation type="submission" date="2023-08" db="EMBL/GenBank/DDBJ databases">
        <authorList>
            <person name="Audoor S."/>
            <person name="Bilcke G."/>
        </authorList>
    </citation>
    <scope>NUCLEOTIDE SEQUENCE</scope>
</reference>
<dbReference type="InterPro" id="IPR036026">
    <property type="entry name" value="Seven-hairpin_glycosidases"/>
</dbReference>
<name>A0AAD2FC24_9STRA</name>
<feature type="active site" evidence="5">
    <location>
        <position position="429"/>
    </location>
</feature>
<keyword evidence="7" id="KW-0326">Glycosidase</keyword>
<evidence type="ECO:0000313" key="11">
    <source>
        <dbReference type="Proteomes" id="UP001295423"/>
    </source>
</evidence>
<dbReference type="Proteomes" id="UP001295423">
    <property type="component" value="Unassembled WGS sequence"/>
</dbReference>
<dbReference type="Gene3D" id="3.50.30.30">
    <property type="match status" value="1"/>
</dbReference>
<evidence type="ECO:0000256" key="1">
    <source>
        <dbReference type="ARBA" id="ARBA00004240"/>
    </source>
</evidence>
<keyword evidence="6" id="KW-0106">Calcium</keyword>
<dbReference type="SUPFAM" id="SSF48225">
    <property type="entry name" value="Seven-hairpin glycosidases"/>
    <property type="match status" value="1"/>
</dbReference>
<dbReference type="EMBL" id="CAKOGP040000113">
    <property type="protein sequence ID" value="CAJ1930189.1"/>
    <property type="molecule type" value="Genomic_DNA"/>
</dbReference>
<keyword evidence="6" id="KW-0479">Metal-binding</keyword>
<feature type="active site" description="Proton donor" evidence="5">
    <location>
        <position position="408"/>
    </location>
</feature>
<dbReference type="GO" id="GO:0005509">
    <property type="term" value="F:calcium ion binding"/>
    <property type="evidence" value="ECO:0007669"/>
    <property type="project" value="InterPro"/>
</dbReference>
<dbReference type="PRINTS" id="PR00747">
    <property type="entry name" value="GLYHDRLASE47"/>
</dbReference>